<dbReference type="EMBL" id="FNOS01000004">
    <property type="protein sequence ID" value="SDX99319.1"/>
    <property type="molecule type" value="Genomic_DNA"/>
</dbReference>
<keyword evidence="3" id="KW-1185">Reference proteome</keyword>
<evidence type="ECO:0000313" key="2">
    <source>
        <dbReference type="EMBL" id="SDX99319.1"/>
    </source>
</evidence>
<evidence type="ECO:0000313" key="3">
    <source>
        <dbReference type="Proteomes" id="UP000198647"/>
    </source>
</evidence>
<dbReference type="CDD" id="cd06259">
    <property type="entry name" value="YdcF-like"/>
    <property type="match status" value="1"/>
</dbReference>
<dbReference type="PANTHER" id="PTHR30336">
    <property type="entry name" value="INNER MEMBRANE PROTEIN, PROBABLE PERMEASE"/>
    <property type="match status" value="1"/>
</dbReference>
<dbReference type="PANTHER" id="PTHR30336:SF20">
    <property type="entry name" value="DUF218 DOMAIN-CONTAINING PROTEIN"/>
    <property type="match status" value="1"/>
</dbReference>
<dbReference type="Gene3D" id="3.40.50.620">
    <property type="entry name" value="HUPs"/>
    <property type="match status" value="1"/>
</dbReference>
<dbReference type="RefSeq" id="WP_076570923.1">
    <property type="nucleotide sequence ID" value="NZ_FNOS01000004.1"/>
</dbReference>
<feature type="domain" description="DUF218" evidence="1">
    <location>
        <begin position="35"/>
        <end position="180"/>
    </location>
</feature>
<dbReference type="InterPro" id="IPR051599">
    <property type="entry name" value="Cell_Envelope_Assoc"/>
</dbReference>
<dbReference type="InterPro" id="IPR014729">
    <property type="entry name" value="Rossmann-like_a/b/a_fold"/>
</dbReference>
<dbReference type="InterPro" id="IPR003848">
    <property type="entry name" value="DUF218"/>
</dbReference>
<protein>
    <submittedName>
        <fullName evidence="2">DUF218 domain-containing protein</fullName>
    </submittedName>
</protein>
<name>A0A1H3GAG2_9BACI</name>
<comment type="caution">
    <text evidence="2">The sequence shown here is derived from an EMBL/GenBank/DDBJ whole genome shotgun (WGS) entry which is preliminary data.</text>
</comment>
<sequence>MKRIIQLLIMIALVFAAVSAWQVWTYGVEGEKKVDAAIVLGAAQWGGKPSPVFEGRIREAIELYEEGKVDYLIFTGGKSEKAEFSEAEVGKGSAMEAGVPEEDILLEESSLETKENLSESKKLLEEKSIGSFYLVSDRFHLKRATAMATDMGIDAEGVPTEYSAYQSLETKLPFFFEEWLHYMWYEVGSWVTPA</sequence>
<reference evidence="2 3" key="1">
    <citation type="submission" date="2016-10" db="EMBL/GenBank/DDBJ databases">
        <authorList>
            <person name="Varghese N."/>
            <person name="Submissions S."/>
        </authorList>
    </citation>
    <scope>NUCLEOTIDE SEQUENCE [LARGE SCALE GENOMIC DNA]</scope>
    <source>
        <strain evidence="2 3">DSM 20748</strain>
    </source>
</reference>
<evidence type="ECO:0000259" key="1">
    <source>
        <dbReference type="Pfam" id="PF02698"/>
    </source>
</evidence>
<gene>
    <name evidence="2" type="ORF">SAMN04488081_1837</name>
</gene>
<accession>A0A1H3GAG2</accession>
<organism evidence="2 3">
    <name type="scientific">Salimicrobium album</name>
    <dbReference type="NCBI Taxonomy" id="50717"/>
    <lineage>
        <taxon>Bacteria</taxon>
        <taxon>Bacillati</taxon>
        <taxon>Bacillota</taxon>
        <taxon>Bacilli</taxon>
        <taxon>Bacillales</taxon>
        <taxon>Bacillaceae</taxon>
        <taxon>Salimicrobium</taxon>
    </lineage>
</organism>
<dbReference type="Proteomes" id="UP000198647">
    <property type="component" value="Unassembled WGS sequence"/>
</dbReference>
<proteinExistence type="predicted"/>
<dbReference type="Pfam" id="PF02698">
    <property type="entry name" value="DUF218"/>
    <property type="match status" value="1"/>
</dbReference>